<accession>A0A8S9YYE2</accession>
<evidence type="ECO:0000313" key="2">
    <source>
        <dbReference type="Proteomes" id="UP000822476"/>
    </source>
</evidence>
<sequence>MVLYMFYHNSLDNTVFTGQIFWLGTHRRRSILGGCHHGRVSLQRCGSSCMGPDWRLCLF</sequence>
<gene>
    <name evidence="1" type="ORF">EG68_02607</name>
</gene>
<evidence type="ECO:0000313" key="1">
    <source>
        <dbReference type="EMBL" id="KAF7260145.1"/>
    </source>
</evidence>
<comment type="caution">
    <text evidence="1">The sequence shown here is derived from an EMBL/GenBank/DDBJ whole genome shotgun (WGS) entry which is preliminary data.</text>
</comment>
<dbReference type="Proteomes" id="UP000822476">
    <property type="component" value="Unassembled WGS sequence"/>
</dbReference>
<proteinExistence type="predicted"/>
<reference evidence="1" key="1">
    <citation type="submission" date="2019-07" db="EMBL/GenBank/DDBJ databases">
        <title>Annotation for the trematode Paragonimus miyazaki's.</title>
        <authorList>
            <person name="Choi Y.-J."/>
        </authorList>
    </citation>
    <scope>NUCLEOTIDE SEQUENCE</scope>
    <source>
        <strain evidence="1">Japan</strain>
    </source>
</reference>
<keyword evidence="2" id="KW-1185">Reference proteome</keyword>
<name>A0A8S9YYE2_9TREM</name>
<organism evidence="1 2">
    <name type="scientific">Paragonimus skrjabini miyazakii</name>
    <dbReference type="NCBI Taxonomy" id="59628"/>
    <lineage>
        <taxon>Eukaryota</taxon>
        <taxon>Metazoa</taxon>
        <taxon>Spiralia</taxon>
        <taxon>Lophotrochozoa</taxon>
        <taxon>Platyhelminthes</taxon>
        <taxon>Trematoda</taxon>
        <taxon>Digenea</taxon>
        <taxon>Plagiorchiida</taxon>
        <taxon>Troglotremata</taxon>
        <taxon>Troglotrematidae</taxon>
        <taxon>Paragonimus</taxon>
    </lineage>
</organism>
<dbReference type="AlphaFoldDB" id="A0A8S9YYE2"/>
<dbReference type="EMBL" id="JTDE01000874">
    <property type="protein sequence ID" value="KAF7260145.1"/>
    <property type="molecule type" value="Genomic_DNA"/>
</dbReference>
<protein>
    <submittedName>
        <fullName evidence="1">Uncharacterized protein</fullName>
    </submittedName>
</protein>